<dbReference type="Pfam" id="PF04309">
    <property type="entry name" value="G3P_antiterm"/>
    <property type="match status" value="1"/>
</dbReference>
<dbReference type="InterPro" id="IPR013785">
    <property type="entry name" value="Aldolase_TIM"/>
</dbReference>
<keyword evidence="4" id="KW-1185">Reference proteome</keyword>
<dbReference type="GO" id="GO:0006355">
    <property type="term" value="P:regulation of DNA-templated transcription"/>
    <property type="evidence" value="ECO:0007669"/>
    <property type="project" value="InterPro"/>
</dbReference>
<dbReference type="OrthoDB" id="9799580at2"/>
<dbReference type="SUPFAM" id="SSF110391">
    <property type="entry name" value="GlpP-like"/>
    <property type="match status" value="1"/>
</dbReference>
<dbReference type="STRING" id="1174501.SAMN05216192_12552"/>
<sequence>MEHNPIIASITEESQIRQAISCTVKRVNLMTGNINNLGQLVRPLQEAGKQVFVHVEMVGGIGRDAAAIQYLAEAFKVDGIITTKSNAISTARQHGLASIQRVFAIDSAAIETALRMIKSSNPDEVELMPGLMPRIIREMKQRIKQPLIVGGLIRHEEEISSALESGADYVSIGDASLWKQPKLHTAPRGGDDEKTQRSEIGVPI</sequence>
<dbReference type="GO" id="GO:0006071">
    <property type="term" value="P:glycerol metabolic process"/>
    <property type="evidence" value="ECO:0007669"/>
    <property type="project" value="UniProtKB-UniRule"/>
</dbReference>
<keyword evidence="1" id="KW-0319">Glycerol metabolism</keyword>
<keyword evidence="1" id="KW-0694">RNA-binding</keyword>
<reference evidence="4" key="1">
    <citation type="submission" date="2016-10" db="EMBL/GenBank/DDBJ databases">
        <authorList>
            <person name="Varghese N."/>
            <person name="Submissions S."/>
        </authorList>
    </citation>
    <scope>NUCLEOTIDE SEQUENCE [LARGE SCALE GENOMIC DNA]</scope>
    <source>
        <strain evidence="4">CGMCC 1.11012</strain>
    </source>
</reference>
<accession>A0A1G8X102</accession>
<dbReference type="PANTHER" id="PTHR35787">
    <property type="entry name" value="GLYCEROL UPTAKE OPERON ANTITERMINATOR REGULATORY PROTEIN"/>
    <property type="match status" value="1"/>
</dbReference>
<feature type="region of interest" description="Disordered" evidence="2">
    <location>
        <begin position="181"/>
        <end position="204"/>
    </location>
</feature>
<dbReference type="Gene3D" id="3.20.20.70">
    <property type="entry name" value="Aldolase class I"/>
    <property type="match status" value="1"/>
</dbReference>
<evidence type="ECO:0000313" key="3">
    <source>
        <dbReference type="EMBL" id="SDJ84017.1"/>
    </source>
</evidence>
<dbReference type="Proteomes" id="UP000199050">
    <property type="component" value="Unassembled WGS sequence"/>
</dbReference>
<comment type="function">
    <text evidence="1">Regulates expression of the glpD operon. In the presence of glycerol 3-phosphate (G3P) causes antitermination of transcription of glpD at the inverted repeat of the leader region to enhance its transcription. Binds and stabilizes glpD leader mRNA.</text>
</comment>
<organism evidence="3 4">
    <name type="scientific">Paenibacillus typhae</name>
    <dbReference type="NCBI Taxonomy" id="1174501"/>
    <lineage>
        <taxon>Bacteria</taxon>
        <taxon>Bacillati</taxon>
        <taxon>Bacillota</taxon>
        <taxon>Bacilli</taxon>
        <taxon>Bacillales</taxon>
        <taxon>Paenibacillaceae</taxon>
        <taxon>Paenibacillus</taxon>
    </lineage>
</organism>
<dbReference type="AlphaFoldDB" id="A0A1G8X102"/>
<keyword evidence="1" id="KW-0804">Transcription</keyword>
<keyword evidence="1" id="KW-0805">Transcription regulation</keyword>
<dbReference type="PIRSF" id="PIRSF016897">
    <property type="entry name" value="GlpP"/>
    <property type="match status" value="1"/>
</dbReference>
<dbReference type="InterPro" id="IPR006699">
    <property type="entry name" value="GlpP"/>
</dbReference>
<dbReference type="RefSeq" id="WP_090716473.1">
    <property type="nucleotide sequence ID" value="NZ_CBCSKY010000028.1"/>
</dbReference>
<evidence type="ECO:0000256" key="1">
    <source>
        <dbReference type="PIRNR" id="PIRNR016897"/>
    </source>
</evidence>
<dbReference type="PANTHER" id="PTHR35787:SF1">
    <property type="entry name" value="GLYCEROL UPTAKE OPERON ANTITERMINATOR REGULATORY PROTEIN"/>
    <property type="match status" value="1"/>
</dbReference>
<dbReference type="EMBL" id="FNDX01000025">
    <property type="protein sequence ID" value="SDJ84017.1"/>
    <property type="molecule type" value="Genomic_DNA"/>
</dbReference>
<gene>
    <name evidence="3" type="ORF">SAMN05216192_12552</name>
</gene>
<evidence type="ECO:0000256" key="2">
    <source>
        <dbReference type="SAM" id="MobiDB-lite"/>
    </source>
</evidence>
<protein>
    <recommendedName>
        <fullName evidence="1">Glycerol uptake operon antiterminator regulatory protein</fullName>
    </recommendedName>
</protein>
<name>A0A1G8X102_9BACL</name>
<dbReference type="GO" id="GO:0003723">
    <property type="term" value="F:RNA binding"/>
    <property type="evidence" value="ECO:0007669"/>
    <property type="project" value="UniProtKB-KW"/>
</dbReference>
<proteinExistence type="predicted"/>
<evidence type="ECO:0000313" key="4">
    <source>
        <dbReference type="Proteomes" id="UP000199050"/>
    </source>
</evidence>